<keyword evidence="4" id="KW-1185">Reference proteome</keyword>
<feature type="chain" id="PRO_5028921981" evidence="2">
    <location>
        <begin position="25"/>
        <end position="343"/>
    </location>
</feature>
<accession>A0A7E4V8W5</accession>
<name>A0A7E4V8W5_PANRE</name>
<dbReference type="WBParaSite" id="Pan_g18031.t1">
    <property type="protein sequence ID" value="Pan_g18031.t1"/>
    <property type="gene ID" value="Pan_g18031"/>
</dbReference>
<dbReference type="InterPro" id="IPR056643">
    <property type="entry name" value="DUF7741"/>
</dbReference>
<sequence length="343" mass="35374">MLRENGFIFLLLIACFNGIVIVNGNFICYECYGSSITNGSYCNFDNACYGTSCGIEIEPTGAWTSGCAENYTIAATLTLANGSCSLSGTSVYCSCTGNFCNLPSIFVDGIAAIGSTVSATVPADGSMTCYECGTVIGENVGSGAAMANITCDGLRTCPGTACLTRRSVNPRSYCATSWMGELTTGCSKIQGEDELCVCKQSMCNYPYDPNREFDYSDDGSPGYSASPIIVNTIPAGSSTAAPGGGDAVSSAATTPAAGNGNGDTTTAANGDATTSPNYTVLPNGTIICPDGKAYGPNDQAVSMGQKLKNMILSRFSQFSGSAAVSNFNSGIDYHICNYEGSKR</sequence>
<proteinExistence type="predicted"/>
<evidence type="ECO:0000259" key="3">
    <source>
        <dbReference type="Pfam" id="PF24888"/>
    </source>
</evidence>
<dbReference type="Proteomes" id="UP000492821">
    <property type="component" value="Unassembled WGS sequence"/>
</dbReference>
<feature type="domain" description="DUF7741" evidence="3">
    <location>
        <begin position="126"/>
        <end position="207"/>
    </location>
</feature>
<protein>
    <submittedName>
        <fullName evidence="5">SCP domain-containing protein</fullName>
    </submittedName>
</protein>
<reference evidence="5" key="2">
    <citation type="submission" date="2020-10" db="UniProtKB">
        <authorList>
            <consortium name="WormBaseParasite"/>
        </authorList>
    </citation>
    <scope>IDENTIFICATION</scope>
</reference>
<evidence type="ECO:0000256" key="2">
    <source>
        <dbReference type="SAM" id="SignalP"/>
    </source>
</evidence>
<feature type="compositionally biased region" description="Low complexity" evidence="1">
    <location>
        <begin position="251"/>
        <end position="274"/>
    </location>
</feature>
<feature type="region of interest" description="Disordered" evidence="1">
    <location>
        <begin position="240"/>
        <end position="275"/>
    </location>
</feature>
<feature type="signal peptide" evidence="2">
    <location>
        <begin position="1"/>
        <end position="24"/>
    </location>
</feature>
<evidence type="ECO:0000313" key="4">
    <source>
        <dbReference type="Proteomes" id="UP000492821"/>
    </source>
</evidence>
<dbReference type="Pfam" id="PF24888">
    <property type="entry name" value="DUF7741"/>
    <property type="match status" value="1"/>
</dbReference>
<reference evidence="4" key="1">
    <citation type="journal article" date="2013" name="Genetics">
        <title>The draft genome and transcriptome of Panagrellus redivivus are shaped by the harsh demands of a free-living lifestyle.</title>
        <authorList>
            <person name="Srinivasan J."/>
            <person name="Dillman A.R."/>
            <person name="Macchietto M.G."/>
            <person name="Heikkinen L."/>
            <person name="Lakso M."/>
            <person name="Fracchia K.M."/>
            <person name="Antoshechkin I."/>
            <person name="Mortazavi A."/>
            <person name="Wong G."/>
            <person name="Sternberg P.W."/>
        </authorList>
    </citation>
    <scope>NUCLEOTIDE SEQUENCE [LARGE SCALE GENOMIC DNA]</scope>
    <source>
        <strain evidence="4">MT8872</strain>
    </source>
</reference>
<evidence type="ECO:0000256" key="1">
    <source>
        <dbReference type="SAM" id="MobiDB-lite"/>
    </source>
</evidence>
<dbReference type="AlphaFoldDB" id="A0A7E4V8W5"/>
<organism evidence="4 5">
    <name type="scientific">Panagrellus redivivus</name>
    <name type="common">Microworm</name>
    <dbReference type="NCBI Taxonomy" id="6233"/>
    <lineage>
        <taxon>Eukaryota</taxon>
        <taxon>Metazoa</taxon>
        <taxon>Ecdysozoa</taxon>
        <taxon>Nematoda</taxon>
        <taxon>Chromadorea</taxon>
        <taxon>Rhabditida</taxon>
        <taxon>Tylenchina</taxon>
        <taxon>Panagrolaimomorpha</taxon>
        <taxon>Panagrolaimoidea</taxon>
        <taxon>Panagrolaimidae</taxon>
        <taxon>Panagrellus</taxon>
    </lineage>
</organism>
<evidence type="ECO:0000313" key="5">
    <source>
        <dbReference type="WBParaSite" id="Pan_g18031.t1"/>
    </source>
</evidence>
<dbReference type="PROSITE" id="PS51257">
    <property type="entry name" value="PROKAR_LIPOPROTEIN"/>
    <property type="match status" value="1"/>
</dbReference>
<keyword evidence="2" id="KW-0732">Signal</keyword>